<comment type="similarity">
    <text evidence="8">Belongs to the glycosyl hydrolase 18 family.</text>
</comment>
<dbReference type="PANTHER" id="PTHR11177">
    <property type="entry name" value="CHITINASE"/>
    <property type="match status" value="1"/>
</dbReference>
<evidence type="ECO:0000256" key="5">
    <source>
        <dbReference type="ARBA" id="ARBA00023295"/>
    </source>
</evidence>
<feature type="domain" description="GH18" evidence="10">
    <location>
        <begin position="52"/>
        <end position="438"/>
    </location>
</feature>
<dbReference type="PROSITE" id="PS51910">
    <property type="entry name" value="GH18_2"/>
    <property type="match status" value="1"/>
</dbReference>
<dbReference type="GO" id="GO:0005576">
    <property type="term" value="C:extracellular region"/>
    <property type="evidence" value="ECO:0007669"/>
    <property type="project" value="TreeGrafter"/>
</dbReference>
<dbReference type="PROSITE" id="PS51257">
    <property type="entry name" value="PROKAR_LIPOPROTEIN"/>
    <property type="match status" value="1"/>
</dbReference>
<keyword evidence="12" id="KW-1185">Reference proteome</keyword>
<dbReference type="GO" id="GO:0000272">
    <property type="term" value="P:polysaccharide catabolic process"/>
    <property type="evidence" value="ECO:0007669"/>
    <property type="project" value="UniProtKB-KW"/>
</dbReference>
<dbReference type="AlphaFoldDB" id="A0AAV5ACH0"/>
<dbReference type="InterPro" id="IPR017853">
    <property type="entry name" value="GH"/>
</dbReference>
<dbReference type="EMBL" id="BPWL01000006">
    <property type="protein sequence ID" value="GJJ11377.1"/>
    <property type="molecule type" value="Genomic_DNA"/>
</dbReference>
<dbReference type="SUPFAM" id="SSF54556">
    <property type="entry name" value="Chitinase insertion domain"/>
    <property type="match status" value="1"/>
</dbReference>
<dbReference type="SUPFAM" id="SSF51445">
    <property type="entry name" value="(Trans)glycosidases"/>
    <property type="match status" value="1"/>
</dbReference>
<evidence type="ECO:0000256" key="6">
    <source>
        <dbReference type="ARBA" id="ARBA00023326"/>
    </source>
</evidence>
<proteinExistence type="inferred from homology"/>
<evidence type="ECO:0000259" key="10">
    <source>
        <dbReference type="PROSITE" id="PS51910"/>
    </source>
</evidence>
<evidence type="ECO:0000256" key="7">
    <source>
        <dbReference type="RuleBase" id="RU000489"/>
    </source>
</evidence>
<dbReference type="InterPro" id="IPR001579">
    <property type="entry name" value="Glyco_hydro_18_chit_AS"/>
</dbReference>
<dbReference type="InterPro" id="IPR011583">
    <property type="entry name" value="Chitinase_II/V-like_cat"/>
</dbReference>
<evidence type="ECO:0000256" key="3">
    <source>
        <dbReference type="ARBA" id="ARBA00023024"/>
    </source>
</evidence>
<dbReference type="GO" id="GO:0006032">
    <property type="term" value="P:chitin catabolic process"/>
    <property type="evidence" value="ECO:0007669"/>
    <property type="project" value="UniProtKB-KW"/>
</dbReference>
<accession>A0AAV5ACH0</accession>
<comment type="catalytic activity">
    <reaction evidence="1">
        <text>Random endo-hydrolysis of N-acetyl-beta-D-glucosaminide (1-&gt;4)-beta-linkages in chitin and chitodextrins.</text>
        <dbReference type="EC" id="3.2.1.14"/>
    </reaction>
</comment>
<organism evidence="11 12">
    <name type="scientific">Clathrus columnatus</name>
    <dbReference type="NCBI Taxonomy" id="1419009"/>
    <lineage>
        <taxon>Eukaryota</taxon>
        <taxon>Fungi</taxon>
        <taxon>Dikarya</taxon>
        <taxon>Basidiomycota</taxon>
        <taxon>Agaricomycotina</taxon>
        <taxon>Agaricomycetes</taxon>
        <taxon>Phallomycetidae</taxon>
        <taxon>Phallales</taxon>
        <taxon>Clathraceae</taxon>
        <taxon>Clathrus</taxon>
    </lineage>
</organism>
<keyword evidence="9" id="KW-0732">Signal</keyword>
<evidence type="ECO:0000313" key="11">
    <source>
        <dbReference type="EMBL" id="GJJ11377.1"/>
    </source>
</evidence>
<name>A0AAV5ACH0_9AGAM</name>
<dbReference type="InterPro" id="IPR050314">
    <property type="entry name" value="Glycosyl_Hydrlase_18"/>
</dbReference>
<evidence type="ECO:0000313" key="12">
    <source>
        <dbReference type="Proteomes" id="UP001050691"/>
    </source>
</evidence>
<dbReference type="SMART" id="SM00636">
    <property type="entry name" value="Glyco_18"/>
    <property type="match status" value="1"/>
</dbReference>
<evidence type="ECO:0000256" key="8">
    <source>
        <dbReference type="RuleBase" id="RU004453"/>
    </source>
</evidence>
<feature type="signal peptide" evidence="9">
    <location>
        <begin position="1"/>
        <end position="25"/>
    </location>
</feature>
<keyword evidence="4" id="KW-0119">Carbohydrate metabolism</keyword>
<keyword evidence="3" id="KW-0146">Chitin degradation</keyword>
<sequence length="443" mass="47725">MRVPISPTFLTISILLSSAFVSSSAVSSCKSPRENAVATNKVPSSSPKAPEFVQSAWFAGWHDDDPDHSFNVPDISWDKYTHMTYAFATTTSDVSELSITSQDEQVMPQLVQAAHKHNVSVSISVGGWTGSQYFSTAVATPQNRTQFVNTLANFVEKWGFDGIDFDWEYPNHQGIGCNIISDNDTPNFLALLQELRSTSRTSQLILSAATSLTPFADASGNPSTDVSGFADVLDFIEMMNYDVWGPWSSAVGPNAPLNDTCAAPANQQGSAVSGVRAWTEAGIPPHKIVLGVASYGHSFSVTPQNAIQNGKLVPYPSFSASNQPAGDAWDDQPGTDVCGNFEGAGGNFDFWGLIAGGFLTAEGKPASGIYYRFDDCSQTAYVYNPKTQVQVSFDDMRSAEAKGRYITETRLRGFSTWEAGGDSKDLLLDAILNGIDPAVQFCD</sequence>
<keyword evidence="5 7" id="KW-0326">Glycosidase</keyword>
<keyword evidence="6" id="KW-0624">Polysaccharide degradation</keyword>
<dbReference type="PANTHER" id="PTHR11177:SF392">
    <property type="entry name" value="HAP41P"/>
    <property type="match status" value="1"/>
</dbReference>
<gene>
    <name evidence="11" type="ORF">Clacol_005609</name>
</gene>
<feature type="chain" id="PRO_5043652245" description="GH18 domain-containing protein" evidence="9">
    <location>
        <begin position="26"/>
        <end position="443"/>
    </location>
</feature>
<dbReference type="PROSITE" id="PS01095">
    <property type="entry name" value="GH18_1"/>
    <property type="match status" value="1"/>
</dbReference>
<dbReference type="GO" id="GO:0008843">
    <property type="term" value="F:endochitinase activity"/>
    <property type="evidence" value="ECO:0007669"/>
    <property type="project" value="UniProtKB-EC"/>
</dbReference>
<dbReference type="Gene3D" id="3.20.20.80">
    <property type="entry name" value="Glycosidases"/>
    <property type="match status" value="1"/>
</dbReference>
<dbReference type="GO" id="GO:0008061">
    <property type="term" value="F:chitin binding"/>
    <property type="evidence" value="ECO:0007669"/>
    <property type="project" value="InterPro"/>
</dbReference>
<protein>
    <recommendedName>
        <fullName evidence="10">GH18 domain-containing protein</fullName>
    </recommendedName>
</protein>
<evidence type="ECO:0000256" key="9">
    <source>
        <dbReference type="SAM" id="SignalP"/>
    </source>
</evidence>
<dbReference type="Pfam" id="PF00704">
    <property type="entry name" value="Glyco_hydro_18"/>
    <property type="match status" value="1"/>
</dbReference>
<evidence type="ECO:0000256" key="1">
    <source>
        <dbReference type="ARBA" id="ARBA00000822"/>
    </source>
</evidence>
<comment type="caution">
    <text evidence="11">The sequence shown here is derived from an EMBL/GenBank/DDBJ whole genome shotgun (WGS) entry which is preliminary data.</text>
</comment>
<keyword evidence="2 7" id="KW-0378">Hydrolase</keyword>
<dbReference type="InterPro" id="IPR029070">
    <property type="entry name" value="Chitinase_insertion_sf"/>
</dbReference>
<dbReference type="Proteomes" id="UP001050691">
    <property type="component" value="Unassembled WGS sequence"/>
</dbReference>
<evidence type="ECO:0000256" key="4">
    <source>
        <dbReference type="ARBA" id="ARBA00023277"/>
    </source>
</evidence>
<dbReference type="Gene3D" id="3.10.50.10">
    <property type="match status" value="1"/>
</dbReference>
<dbReference type="InterPro" id="IPR001223">
    <property type="entry name" value="Glyco_hydro18_cat"/>
</dbReference>
<evidence type="ECO:0000256" key="2">
    <source>
        <dbReference type="ARBA" id="ARBA00022801"/>
    </source>
</evidence>
<reference evidence="11" key="1">
    <citation type="submission" date="2021-10" db="EMBL/GenBank/DDBJ databases">
        <title>De novo Genome Assembly of Clathrus columnatus (Basidiomycota, Fungi) Using Illumina and Nanopore Sequence Data.</title>
        <authorList>
            <person name="Ogiso-Tanaka E."/>
            <person name="Itagaki H."/>
            <person name="Hosoya T."/>
            <person name="Hosaka K."/>
        </authorList>
    </citation>
    <scope>NUCLEOTIDE SEQUENCE</scope>
    <source>
        <strain evidence="11">MO-923</strain>
    </source>
</reference>